<dbReference type="InterPro" id="IPR038081">
    <property type="entry name" value="CalX-like_sf"/>
</dbReference>
<organism evidence="7 8">
    <name type="scientific">Thiorhodovibrio winogradskyi</name>
    <dbReference type="NCBI Taxonomy" id="77007"/>
    <lineage>
        <taxon>Bacteria</taxon>
        <taxon>Pseudomonadati</taxon>
        <taxon>Pseudomonadota</taxon>
        <taxon>Gammaproteobacteria</taxon>
        <taxon>Chromatiales</taxon>
        <taxon>Chromatiaceae</taxon>
        <taxon>Thiorhodovibrio</taxon>
    </lineage>
</organism>
<feature type="compositionally biased region" description="Polar residues" evidence="5">
    <location>
        <begin position="1"/>
        <end position="15"/>
    </location>
</feature>
<accession>A0ABZ0SFE7</accession>
<dbReference type="SMART" id="SM00020">
    <property type="entry name" value="Tryp_SPc"/>
    <property type="match status" value="1"/>
</dbReference>
<evidence type="ECO:0000256" key="3">
    <source>
        <dbReference type="ARBA" id="ARBA00022837"/>
    </source>
</evidence>
<keyword evidence="8" id="KW-1185">Reference proteome</keyword>
<dbReference type="InterPro" id="IPR051487">
    <property type="entry name" value="Ser/Thr_Proteases_Immune/Dev"/>
</dbReference>
<dbReference type="SMART" id="SM00237">
    <property type="entry name" value="Calx_beta"/>
    <property type="match status" value="1"/>
</dbReference>
<dbReference type="SUPFAM" id="SSF141072">
    <property type="entry name" value="CalX-like"/>
    <property type="match status" value="1"/>
</dbReference>
<dbReference type="PANTHER" id="PTHR24256">
    <property type="entry name" value="TRYPTASE-RELATED"/>
    <property type="match status" value="1"/>
</dbReference>
<dbReference type="Gene3D" id="2.60.40.2030">
    <property type="match status" value="1"/>
</dbReference>
<feature type="domain" description="Peptidase S1" evidence="6">
    <location>
        <begin position="8"/>
        <end position="274"/>
    </location>
</feature>
<evidence type="ECO:0000256" key="1">
    <source>
        <dbReference type="ARBA" id="ARBA00022729"/>
    </source>
</evidence>
<dbReference type="SUPFAM" id="SSF50494">
    <property type="entry name" value="Trypsin-like serine proteases"/>
    <property type="match status" value="1"/>
</dbReference>
<dbReference type="InterPro" id="IPR001254">
    <property type="entry name" value="Trypsin_dom"/>
</dbReference>
<protein>
    <submittedName>
        <fullName evidence="7">Sodium/calcium exchanger 1</fullName>
    </submittedName>
</protein>
<evidence type="ECO:0000256" key="4">
    <source>
        <dbReference type="ARBA" id="ARBA00023157"/>
    </source>
</evidence>
<sequence length="401" mass="42574">MPTTVNPLGDGQNSARPGRGFDGVVRISTGSTYGTGVLLFDGRAVLTVAHVLSDTNTTGLSVAFDILAGTQSIKVSRIALHPDYDRVNSNRDLALLWLSEPAPISAERYDLYRNNDEIGKIFTFIGYGETGTGDTGALPRLNSGNSRLKAENRFEADAAALTTEPGVSMPWRPILGDQLIADFDNGQIRNDALGQIMGISGLGLGDQEGMLASGDSGGPAFISGDIAGIASYNARLSKNGLNPDIDVFLNSSYGELGAWTRVSSHQQWIDQQLRSNLPNAPTTPAEVRQVITEGNDGTSLAYFMVSFNGMREDPDEILSVDFATRDGTAMAGSDYLAVDGTLNLYPNENQAVIAVEVIGDLVAEPDETFHLDITNPIGGAFPGGAIILTATRTIVDDDGWV</sequence>
<dbReference type="Gene3D" id="2.40.10.10">
    <property type="entry name" value="Trypsin-like serine proteases"/>
    <property type="match status" value="1"/>
</dbReference>
<evidence type="ECO:0000313" key="8">
    <source>
        <dbReference type="Proteomes" id="UP001432180"/>
    </source>
</evidence>
<feature type="region of interest" description="Disordered" evidence="5">
    <location>
        <begin position="1"/>
        <end position="21"/>
    </location>
</feature>
<keyword evidence="4" id="KW-1015">Disulfide bond</keyword>
<dbReference type="InterPro" id="IPR043504">
    <property type="entry name" value="Peptidase_S1_PA_chymotrypsin"/>
</dbReference>
<dbReference type="Proteomes" id="UP001432180">
    <property type="component" value="Chromosome"/>
</dbReference>
<reference evidence="7 8" key="1">
    <citation type="journal article" date="2023" name="Microorganisms">
        <title>Thiorhodovibrio frisius and Trv. litoralis spp. nov., Two Novel Members from a Clade of Fastidious Purple Sulfur Bacteria That Exhibit Unique Red-Shifted Light-Harvesting Capabilities.</title>
        <authorList>
            <person name="Methner A."/>
            <person name="Kuzyk S.B."/>
            <person name="Petersen J."/>
            <person name="Bauer S."/>
            <person name="Brinkmann H."/>
            <person name="Sichau K."/>
            <person name="Wanner G."/>
            <person name="Wolf J."/>
            <person name="Neumann-Schaal M."/>
            <person name="Henke P."/>
            <person name="Tank M."/>
            <person name="Sproer C."/>
            <person name="Bunk B."/>
            <person name="Overmann J."/>
        </authorList>
    </citation>
    <scope>NUCLEOTIDE SEQUENCE [LARGE SCALE GENOMIC DNA]</scope>
    <source>
        <strain evidence="7 8">DSM 6702</strain>
    </source>
</reference>
<keyword evidence="2" id="KW-0677">Repeat</keyword>
<proteinExistence type="predicted"/>
<dbReference type="InterPro" id="IPR003644">
    <property type="entry name" value="Calx_beta"/>
</dbReference>
<keyword evidence="1" id="KW-0732">Signal</keyword>
<name>A0ABZ0SFE7_9GAMM</name>
<gene>
    <name evidence="7" type="ORF">Thiowin_03917</name>
</gene>
<evidence type="ECO:0000313" key="7">
    <source>
        <dbReference type="EMBL" id="WPL18826.1"/>
    </source>
</evidence>
<keyword evidence="3" id="KW-0106">Calcium</keyword>
<dbReference type="PROSITE" id="PS50240">
    <property type="entry name" value="TRYPSIN_DOM"/>
    <property type="match status" value="1"/>
</dbReference>
<dbReference type="InterPro" id="IPR009003">
    <property type="entry name" value="Peptidase_S1_PA"/>
</dbReference>
<evidence type="ECO:0000256" key="5">
    <source>
        <dbReference type="SAM" id="MobiDB-lite"/>
    </source>
</evidence>
<evidence type="ECO:0000256" key="2">
    <source>
        <dbReference type="ARBA" id="ARBA00022737"/>
    </source>
</evidence>
<dbReference type="Pfam" id="PF03160">
    <property type="entry name" value="Calx-beta"/>
    <property type="match status" value="1"/>
</dbReference>
<dbReference type="EMBL" id="CP121472">
    <property type="protein sequence ID" value="WPL18826.1"/>
    <property type="molecule type" value="Genomic_DNA"/>
</dbReference>
<evidence type="ECO:0000259" key="6">
    <source>
        <dbReference type="PROSITE" id="PS50240"/>
    </source>
</evidence>
<dbReference type="Pfam" id="PF00089">
    <property type="entry name" value="Trypsin"/>
    <property type="match status" value="1"/>
</dbReference>